<keyword evidence="7" id="KW-1185">Reference proteome</keyword>
<comment type="caution">
    <text evidence="6">The sequence shown here is derived from an EMBL/GenBank/DDBJ whole genome shotgun (WGS) entry which is preliminary data.</text>
</comment>
<feature type="active site" description="Proton acceptor; specific for D-alanine" evidence="4">
    <location>
        <position position="33"/>
    </location>
</feature>
<dbReference type="PRINTS" id="PR00992">
    <property type="entry name" value="ALARACEMASE"/>
</dbReference>
<dbReference type="SUPFAM" id="SSF51419">
    <property type="entry name" value="PLP-binding barrel"/>
    <property type="match status" value="1"/>
</dbReference>
<dbReference type="RefSeq" id="WP_386672806.1">
    <property type="nucleotide sequence ID" value="NZ_JBHLTG010000006.1"/>
</dbReference>
<dbReference type="Gene3D" id="3.20.20.10">
    <property type="entry name" value="Alanine racemase"/>
    <property type="match status" value="1"/>
</dbReference>
<dbReference type="Pfam" id="PF01168">
    <property type="entry name" value="Ala_racemase_N"/>
    <property type="match status" value="1"/>
</dbReference>
<protein>
    <recommendedName>
        <fullName evidence="4">Alanine racemase</fullName>
        <ecNumber evidence="4">5.1.1.1</ecNumber>
    </recommendedName>
</protein>
<evidence type="ECO:0000313" key="7">
    <source>
        <dbReference type="Proteomes" id="UP001589896"/>
    </source>
</evidence>
<dbReference type="GO" id="GO:0008784">
    <property type="term" value="F:alanine racemase activity"/>
    <property type="evidence" value="ECO:0007669"/>
    <property type="project" value="UniProtKB-EC"/>
</dbReference>
<accession>A0ABV6RUX5</accession>
<dbReference type="Proteomes" id="UP001589896">
    <property type="component" value="Unassembled WGS sequence"/>
</dbReference>
<dbReference type="InterPro" id="IPR009006">
    <property type="entry name" value="Ala_racemase/Decarboxylase_C"/>
</dbReference>
<feature type="binding site" evidence="4">
    <location>
        <position position="125"/>
    </location>
    <ligand>
        <name>substrate</name>
    </ligand>
</feature>
<comment type="function">
    <text evidence="4">Catalyzes the interconversion of L-alanine and D-alanine. May also act on other amino acids.</text>
</comment>
<dbReference type="HAMAP" id="MF_01201">
    <property type="entry name" value="Ala_racemase"/>
    <property type="match status" value="1"/>
</dbReference>
<dbReference type="Gene3D" id="2.40.37.10">
    <property type="entry name" value="Lyase, Ornithine Decarboxylase, Chain A, domain 1"/>
    <property type="match status" value="1"/>
</dbReference>
<dbReference type="SUPFAM" id="SSF50621">
    <property type="entry name" value="Alanine racemase C-terminal domain-like"/>
    <property type="match status" value="1"/>
</dbReference>
<comment type="similarity">
    <text evidence="4">Belongs to the alanine racemase family.</text>
</comment>
<dbReference type="InterPro" id="IPR029066">
    <property type="entry name" value="PLP-binding_barrel"/>
</dbReference>
<evidence type="ECO:0000259" key="5">
    <source>
        <dbReference type="SMART" id="SM01005"/>
    </source>
</evidence>
<sequence length="362" mass="37866">MTLREARVDLDAIRHNVRTLLDAVGVPGMVVVKADGYGHGAVRVARAALEGGASGLGVADVTEALQLRAAGIEAPVLAWIHGAEADFDAAVAHNVELGVSSLEQLCRAADAGATVQLKTDTGLSRNGVAEDQLQAVFAEAARLERSTGLRVRGIWSHLANASLEDDLAQVAAFEAHVAAARAAGLHPEVLHLAATEGALRRPSARFDQVRFGIGVYGLSPLDGVRSADLGLRPAMELSAEIVAVRRVRAGRGVSYGYTYRTAGDTTLALVGIGYADGVPRQASNSGPVVVNGERFTVSGRIAMDQFIVDVGDAQVQAGDRAVLFGDPATGAPSADEWARAASTINYEIVTRIGPRVPRRYVP</sequence>
<gene>
    <name evidence="6" type="primary">alr</name>
    <name evidence="6" type="ORF">ACFFGH_23315</name>
</gene>
<evidence type="ECO:0000256" key="1">
    <source>
        <dbReference type="ARBA" id="ARBA00001933"/>
    </source>
</evidence>
<dbReference type="SMART" id="SM01005">
    <property type="entry name" value="Ala_racemase_C"/>
    <property type="match status" value="1"/>
</dbReference>
<dbReference type="NCBIfam" id="TIGR00492">
    <property type="entry name" value="alr"/>
    <property type="match status" value="1"/>
</dbReference>
<dbReference type="InterPro" id="IPR001608">
    <property type="entry name" value="Ala_racemase_N"/>
</dbReference>
<name>A0ABV6RUX5_9GAMM</name>
<dbReference type="InterPro" id="IPR000821">
    <property type="entry name" value="Ala_racemase"/>
</dbReference>
<evidence type="ECO:0000256" key="3">
    <source>
        <dbReference type="ARBA" id="ARBA00023235"/>
    </source>
</evidence>
<dbReference type="PANTHER" id="PTHR30511">
    <property type="entry name" value="ALANINE RACEMASE"/>
    <property type="match status" value="1"/>
</dbReference>
<comment type="pathway">
    <text evidence="4">Amino-acid biosynthesis; D-alanine biosynthesis; D-alanine from L-alanine: step 1/1.</text>
</comment>
<feature type="domain" description="Alanine racemase C-terminal" evidence="5">
    <location>
        <begin position="234"/>
        <end position="361"/>
    </location>
</feature>
<organism evidence="6 7">
    <name type="scientific">Lysobacter korlensis</name>
    <dbReference type="NCBI Taxonomy" id="553636"/>
    <lineage>
        <taxon>Bacteria</taxon>
        <taxon>Pseudomonadati</taxon>
        <taxon>Pseudomonadota</taxon>
        <taxon>Gammaproteobacteria</taxon>
        <taxon>Lysobacterales</taxon>
        <taxon>Lysobacteraceae</taxon>
        <taxon>Lysobacter</taxon>
    </lineage>
</organism>
<keyword evidence="2 4" id="KW-0663">Pyridoxal phosphate</keyword>
<dbReference type="EMBL" id="JBHLTG010000006">
    <property type="protein sequence ID" value="MFC0680770.1"/>
    <property type="molecule type" value="Genomic_DNA"/>
</dbReference>
<dbReference type="PROSITE" id="PS00395">
    <property type="entry name" value="ALANINE_RACEMASE"/>
    <property type="match status" value="1"/>
</dbReference>
<evidence type="ECO:0000256" key="2">
    <source>
        <dbReference type="ARBA" id="ARBA00022898"/>
    </source>
</evidence>
<keyword evidence="3 4" id="KW-0413">Isomerase</keyword>
<dbReference type="EC" id="5.1.1.1" evidence="4"/>
<comment type="cofactor">
    <cofactor evidence="1 4">
        <name>pyridoxal 5'-phosphate</name>
        <dbReference type="ChEBI" id="CHEBI:597326"/>
    </cofactor>
</comment>
<dbReference type="InterPro" id="IPR020622">
    <property type="entry name" value="Ala_racemase_pyridoxalP-BS"/>
</dbReference>
<comment type="catalytic activity">
    <reaction evidence="4">
        <text>L-alanine = D-alanine</text>
        <dbReference type="Rhea" id="RHEA:20249"/>
        <dbReference type="ChEBI" id="CHEBI:57416"/>
        <dbReference type="ChEBI" id="CHEBI:57972"/>
        <dbReference type="EC" id="5.1.1.1"/>
    </reaction>
</comment>
<evidence type="ECO:0000313" key="6">
    <source>
        <dbReference type="EMBL" id="MFC0680770.1"/>
    </source>
</evidence>
<feature type="active site" description="Proton acceptor; specific for L-alanine" evidence="4">
    <location>
        <position position="255"/>
    </location>
</feature>
<proteinExistence type="inferred from homology"/>
<dbReference type="PANTHER" id="PTHR30511:SF0">
    <property type="entry name" value="ALANINE RACEMASE, CATABOLIC-RELATED"/>
    <property type="match status" value="1"/>
</dbReference>
<feature type="modified residue" description="N6-(pyridoxal phosphate)lysine" evidence="4">
    <location>
        <position position="33"/>
    </location>
</feature>
<reference evidence="6 7" key="1">
    <citation type="submission" date="2024-09" db="EMBL/GenBank/DDBJ databases">
        <authorList>
            <person name="Sun Q."/>
            <person name="Mori K."/>
        </authorList>
    </citation>
    <scope>NUCLEOTIDE SEQUENCE [LARGE SCALE GENOMIC DNA]</scope>
    <source>
        <strain evidence="6 7">KCTC 23076</strain>
    </source>
</reference>
<evidence type="ECO:0000256" key="4">
    <source>
        <dbReference type="HAMAP-Rule" id="MF_01201"/>
    </source>
</evidence>
<feature type="binding site" evidence="4">
    <location>
        <position position="303"/>
    </location>
    <ligand>
        <name>substrate</name>
    </ligand>
</feature>
<dbReference type="Pfam" id="PF00842">
    <property type="entry name" value="Ala_racemase_C"/>
    <property type="match status" value="1"/>
</dbReference>
<dbReference type="CDD" id="cd00430">
    <property type="entry name" value="PLPDE_III_AR"/>
    <property type="match status" value="1"/>
</dbReference>
<dbReference type="InterPro" id="IPR011079">
    <property type="entry name" value="Ala_racemase_C"/>
</dbReference>